<evidence type="ECO:0000313" key="1">
    <source>
        <dbReference type="EMBL" id="KAI9900503.1"/>
    </source>
</evidence>
<keyword evidence="2" id="KW-1185">Reference proteome</keyword>
<accession>A0ACC0V247</accession>
<comment type="caution">
    <text evidence="1">The sequence shown here is derived from an EMBL/GenBank/DDBJ whole genome shotgun (WGS) entry which is preliminary data.</text>
</comment>
<dbReference type="EMBL" id="CM047943">
    <property type="protein sequence ID" value="KAI9900503.1"/>
    <property type="molecule type" value="Genomic_DNA"/>
</dbReference>
<gene>
    <name evidence="1" type="ORF">N3K66_004765</name>
</gene>
<name>A0ACC0V247_9HYPO</name>
<sequence>MALIEDLLLSKSVTTVSAIVAVVYFIGRSLEANVDAEEPPAIRSHIPFIGNLIRSIREQSAFLTNLGKEHRLPIATIPILKEKLYAIWDPILVQSAYCSKDLSFIPFAVDNVRSVTGYDDFSHGIVSTTDILPTYFKSIYEGTTAKHIHQLNITSLKHVSQHINAIGKDGFDAPNIYLWLRNLMTVATCEALFGPRNPIRSDELVEDVWTFETGLPVLFLRLLPSKLLRDTLAARRRLQLALGEYCESIKDDDADVSAYISNRVRILRQYGIEGQRVGDIEVALIHVPTSNSIPTLFWFFIYIFTLPDLVLRLRAEVEPFAERGPAGDNDVTINVDNLTERCPLLMSTYREVSRICNHFTCNRRVIKDTTITDGQGRSYVLKKGAAIQMPSYPLHSLGAAWGTDVEEFRPERFMDTGLTSEEAKLRRAAHTPFGGGAHMCPGRNFATAEIVGFVAAMLIGYHVEPADGNWDTFKPPPMAQCPMATAVCKPENEGSVFGTRVTRRSGWETAQWKFTSKSERRND</sequence>
<reference evidence="1" key="1">
    <citation type="submission" date="2022-10" db="EMBL/GenBank/DDBJ databases">
        <title>Complete Genome of Trichothecium roseum strain YXFP-22015, a Plant Pathogen Isolated from Citrus.</title>
        <authorList>
            <person name="Wang Y."/>
            <person name="Zhu L."/>
        </authorList>
    </citation>
    <scope>NUCLEOTIDE SEQUENCE</scope>
    <source>
        <strain evidence="1">YXFP-22015</strain>
    </source>
</reference>
<dbReference type="Proteomes" id="UP001163324">
    <property type="component" value="Chromosome 4"/>
</dbReference>
<organism evidence="1 2">
    <name type="scientific">Trichothecium roseum</name>
    <dbReference type="NCBI Taxonomy" id="47278"/>
    <lineage>
        <taxon>Eukaryota</taxon>
        <taxon>Fungi</taxon>
        <taxon>Dikarya</taxon>
        <taxon>Ascomycota</taxon>
        <taxon>Pezizomycotina</taxon>
        <taxon>Sordariomycetes</taxon>
        <taxon>Hypocreomycetidae</taxon>
        <taxon>Hypocreales</taxon>
        <taxon>Hypocreales incertae sedis</taxon>
        <taxon>Trichothecium</taxon>
    </lineage>
</organism>
<proteinExistence type="predicted"/>
<protein>
    <submittedName>
        <fullName evidence="1">Uncharacterized protein</fullName>
    </submittedName>
</protein>
<evidence type="ECO:0000313" key="2">
    <source>
        <dbReference type="Proteomes" id="UP001163324"/>
    </source>
</evidence>